<evidence type="ECO:0000313" key="2">
    <source>
        <dbReference type="Proteomes" id="UP000034182"/>
    </source>
</evidence>
<dbReference type="AlphaFoldDB" id="A0A0G2ELH8"/>
<evidence type="ECO:0000313" key="1">
    <source>
        <dbReference type="EMBL" id="KKY23632.1"/>
    </source>
</evidence>
<proteinExistence type="predicted"/>
<gene>
    <name evidence="1" type="ORF">UCDDS831_g02853</name>
</gene>
<name>A0A0G2ELH8_9PEZI</name>
<sequence length="322" mass="36384">MFGFMTMVGRVAQQVVQTFSAMLSASHPVALARRVRWALNPPKSSFEGADNYLLALPRELRDHVYEYHINQLTFNYISNPTCNHVTNLTQTELHFIGCSISGAGLDSNWRAFKEARGLHPLSGGYDPQVSPELEQVYLRTSTFHTAIKLAADSKGVKNPLRKFLENIGGDAGQICNLQLRILTYSPESYTELICNPDALFDADVLTMVAEERLDLRNEMRHCAARLAKLLRAYRFCGQIGLVGQYMDEEDVFFSVTVMKKGLEVADAAFRKGMEWRDVIQEVLVGEEMDALVRFSTEPTRTVATSVYTEIEWCFVKVDFSKE</sequence>
<comment type="caution">
    <text evidence="1">The sequence shown here is derived from an EMBL/GenBank/DDBJ whole genome shotgun (WGS) entry which is preliminary data.</text>
</comment>
<reference evidence="1 2" key="2">
    <citation type="submission" date="2015-05" db="EMBL/GenBank/DDBJ databases">
        <title>Distinctive expansion of gene families associated with plant cell wall degradation and secondary metabolism in the genomes of grapevine trunk pathogens.</title>
        <authorList>
            <person name="Lawrence D.P."/>
            <person name="Travadon R."/>
            <person name="Rolshausen P.E."/>
            <person name="Baumgartner K."/>
        </authorList>
    </citation>
    <scope>NUCLEOTIDE SEQUENCE [LARGE SCALE GENOMIC DNA]</scope>
    <source>
        <strain evidence="1">DS831</strain>
    </source>
</reference>
<dbReference type="EMBL" id="LAQI01000065">
    <property type="protein sequence ID" value="KKY23632.1"/>
    <property type="molecule type" value="Genomic_DNA"/>
</dbReference>
<protein>
    <submittedName>
        <fullName evidence="1">Uncharacterized protein</fullName>
    </submittedName>
</protein>
<reference evidence="1 2" key="1">
    <citation type="submission" date="2015-03" db="EMBL/GenBank/DDBJ databases">
        <authorList>
            <person name="Morales-Cruz A."/>
            <person name="Amrine K.C."/>
            <person name="Cantu D."/>
        </authorList>
    </citation>
    <scope>NUCLEOTIDE SEQUENCE [LARGE SCALE GENOMIC DNA]</scope>
    <source>
        <strain evidence="1">DS831</strain>
    </source>
</reference>
<organism evidence="1 2">
    <name type="scientific">Diplodia seriata</name>
    <dbReference type="NCBI Taxonomy" id="420778"/>
    <lineage>
        <taxon>Eukaryota</taxon>
        <taxon>Fungi</taxon>
        <taxon>Dikarya</taxon>
        <taxon>Ascomycota</taxon>
        <taxon>Pezizomycotina</taxon>
        <taxon>Dothideomycetes</taxon>
        <taxon>Dothideomycetes incertae sedis</taxon>
        <taxon>Botryosphaeriales</taxon>
        <taxon>Botryosphaeriaceae</taxon>
        <taxon>Diplodia</taxon>
    </lineage>
</organism>
<accession>A0A0G2ELH8</accession>
<dbReference type="Proteomes" id="UP000034182">
    <property type="component" value="Unassembled WGS sequence"/>
</dbReference>